<evidence type="ECO:0000259" key="10">
    <source>
        <dbReference type="Pfam" id="PF02870"/>
    </source>
</evidence>
<reference evidence="11 12" key="1">
    <citation type="submission" date="2020-03" db="EMBL/GenBank/DDBJ databases">
        <title>Alteromonas ponticola sp. nov., isolated from seawater.</title>
        <authorList>
            <person name="Yoon J.-H."/>
            <person name="Kim Y.-O."/>
        </authorList>
    </citation>
    <scope>NUCLEOTIDE SEQUENCE [LARGE SCALE GENOMIC DNA]</scope>
    <source>
        <strain evidence="11 12">MYP5</strain>
    </source>
</reference>
<evidence type="ECO:0000256" key="8">
    <source>
        <dbReference type="HAMAP-Rule" id="MF_00772"/>
    </source>
</evidence>
<dbReference type="InterPro" id="IPR014048">
    <property type="entry name" value="MethylDNA_cys_MeTrfase_DNA-bd"/>
</dbReference>
<dbReference type="EC" id="2.1.1.63" evidence="8"/>
<dbReference type="GO" id="GO:0003908">
    <property type="term" value="F:methylated-DNA-[protein]-cysteine S-methyltransferase activity"/>
    <property type="evidence" value="ECO:0007669"/>
    <property type="project" value="UniProtKB-EC"/>
</dbReference>
<comment type="caution">
    <text evidence="11">The sequence shown here is derived from an EMBL/GenBank/DDBJ whole genome shotgun (WGS) entry which is preliminary data.</text>
</comment>
<dbReference type="EMBL" id="JAATNW010000006">
    <property type="protein sequence ID" value="NMH60834.1"/>
    <property type="molecule type" value="Genomic_DNA"/>
</dbReference>
<proteinExistence type="inferred from homology"/>
<evidence type="ECO:0000256" key="3">
    <source>
        <dbReference type="ARBA" id="ARBA00022603"/>
    </source>
</evidence>
<dbReference type="Gene3D" id="3.30.160.70">
    <property type="entry name" value="Methylated DNA-protein cysteine methyltransferase domain"/>
    <property type="match status" value="1"/>
</dbReference>
<evidence type="ECO:0000256" key="5">
    <source>
        <dbReference type="ARBA" id="ARBA00022763"/>
    </source>
</evidence>
<keyword evidence="4 8" id="KW-0808">Transferase</keyword>
<dbReference type="Gene3D" id="1.10.10.10">
    <property type="entry name" value="Winged helix-like DNA-binding domain superfamily/Winged helix DNA-binding domain"/>
    <property type="match status" value="1"/>
</dbReference>
<feature type="domain" description="Methylated-DNA-[protein]-cysteine S-methyltransferase DNA binding" evidence="9">
    <location>
        <begin position="71"/>
        <end position="150"/>
    </location>
</feature>
<comment type="function">
    <text evidence="8">Involved in the cellular defense against the biological effects of O6-methylguanine (O6-MeG) and O4-methylthymine (O4-MeT) in DNA. Repairs the methylated nucleobase in DNA by stoichiometrically transferring the methyl group to a cysteine residue in the enzyme. This is a suicide reaction: the enzyme is irreversibly inactivated.</text>
</comment>
<dbReference type="InterPro" id="IPR008332">
    <property type="entry name" value="MethylG_MeTrfase_N"/>
</dbReference>
<keyword evidence="2 8" id="KW-0963">Cytoplasm</keyword>
<name>A0ABX1R461_9ALTE</name>
<comment type="subcellular location">
    <subcellularLocation>
        <location evidence="8">Cytoplasm</location>
    </subcellularLocation>
</comment>
<dbReference type="Pfam" id="PF01035">
    <property type="entry name" value="DNA_binding_1"/>
    <property type="match status" value="1"/>
</dbReference>
<dbReference type="SUPFAM" id="SSF53155">
    <property type="entry name" value="Methylated DNA-protein cysteine methyltransferase domain"/>
    <property type="match status" value="1"/>
</dbReference>
<dbReference type="RefSeq" id="WP_169211384.1">
    <property type="nucleotide sequence ID" value="NZ_JAATNW010000006.1"/>
</dbReference>
<dbReference type="InterPro" id="IPR023546">
    <property type="entry name" value="MGMT"/>
</dbReference>
<dbReference type="GO" id="GO:0032259">
    <property type="term" value="P:methylation"/>
    <property type="evidence" value="ECO:0007669"/>
    <property type="project" value="UniProtKB-KW"/>
</dbReference>
<keyword evidence="3 8" id="KW-0489">Methyltransferase</keyword>
<dbReference type="InterPro" id="IPR001497">
    <property type="entry name" value="MethylDNA_cys_MeTrfase_AS"/>
</dbReference>
<feature type="domain" description="Methylguanine DNA methyltransferase ribonuclease-like" evidence="10">
    <location>
        <begin position="6"/>
        <end position="65"/>
    </location>
</feature>
<accession>A0ABX1R461</accession>
<evidence type="ECO:0000256" key="4">
    <source>
        <dbReference type="ARBA" id="ARBA00022679"/>
    </source>
</evidence>
<protein>
    <recommendedName>
        <fullName evidence="8">Methylated-DNA--protein-cysteine methyltransferase</fullName>
        <ecNumber evidence="8">2.1.1.63</ecNumber>
    </recommendedName>
    <alternativeName>
        <fullName evidence="8">6-O-methylguanine-DNA methyltransferase</fullName>
        <shortName evidence="8">MGMT</shortName>
    </alternativeName>
    <alternativeName>
        <fullName evidence="8">O-6-methylguanine-DNA-alkyltransferase</fullName>
    </alternativeName>
</protein>
<comment type="catalytic activity">
    <reaction evidence="7 8">
        <text>a 6-O-methyl-2'-deoxyguanosine in DNA + L-cysteinyl-[protein] = S-methyl-L-cysteinyl-[protein] + a 2'-deoxyguanosine in DNA</text>
        <dbReference type="Rhea" id="RHEA:24000"/>
        <dbReference type="Rhea" id="RHEA-COMP:10131"/>
        <dbReference type="Rhea" id="RHEA-COMP:10132"/>
        <dbReference type="Rhea" id="RHEA-COMP:11367"/>
        <dbReference type="Rhea" id="RHEA-COMP:11368"/>
        <dbReference type="ChEBI" id="CHEBI:29950"/>
        <dbReference type="ChEBI" id="CHEBI:82612"/>
        <dbReference type="ChEBI" id="CHEBI:85445"/>
        <dbReference type="ChEBI" id="CHEBI:85448"/>
        <dbReference type="EC" id="2.1.1.63"/>
    </reaction>
</comment>
<dbReference type="PANTHER" id="PTHR10815">
    <property type="entry name" value="METHYLATED-DNA--PROTEIN-CYSTEINE METHYLTRANSFERASE"/>
    <property type="match status" value="1"/>
</dbReference>
<evidence type="ECO:0000313" key="12">
    <source>
        <dbReference type="Proteomes" id="UP000709336"/>
    </source>
</evidence>
<dbReference type="CDD" id="cd06445">
    <property type="entry name" value="ATase"/>
    <property type="match status" value="1"/>
</dbReference>
<dbReference type="PANTHER" id="PTHR10815:SF5">
    <property type="entry name" value="METHYLATED-DNA--PROTEIN-CYSTEINE METHYLTRANSFERASE"/>
    <property type="match status" value="1"/>
</dbReference>
<keyword evidence="5 8" id="KW-0227">DNA damage</keyword>
<comment type="similarity">
    <text evidence="8">Belongs to the MGMT family.</text>
</comment>
<dbReference type="SUPFAM" id="SSF46767">
    <property type="entry name" value="Methylated DNA-protein cysteine methyltransferase, C-terminal domain"/>
    <property type="match status" value="1"/>
</dbReference>
<keyword evidence="12" id="KW-1185">Reference proteome</keyword>
<evidence type="ECO:0000259" key="9">
    <source>
        <dbReference type="Pfam" id="PF01035"/>
    </source>
</evidence>
<evidence type="ECO:0000256" key="6">
    <source>
        <dbReference type="ARBA" id="ARBA00023204"/>
    </source>
</evidence>
<sequence length="156" mass="16828">MRNGYNQFFASPLGTVEIRASAEGINGVRFCDAPREASPNQHTCEGAKQLQAYFAKELTEFSLPLCPHGTPFQQQVWQALGAVGYGDTASYADIARSINNAKAVRAVGMANGRNPIAIIIPCHRIIGSNGTLTGYAGGLERKAFLLALEQQERVCQ</sequence>
<dbReference type="InterPro" id="IPR036631">
    <property type="entry name" value="MGMT_N_sf"/>
</dbReference>
<comment type="catalytic activity">
    <reaction evidence="1 8">
        <text>a 4-O-methyl-thymidine in DNA + L-cysteinyl-[protein] = a thymidine in DNA + S-methyl-L-cysteinyl-[protein]</text>
        <dbReference type="Rhea" id="RHEA:53428"/>
        <dbReference type="Rhea" id="RHEA-COMP:10131"/>
        <dbReference type="Rhea" id="RHEA-COMP:10132"/>
        <dbReference type="Rhea" id="RHEA-COMP:13555"/>
        <dbReference type="Rhea" id="RHEA-COMP:13556"/>
        <dbReference type="ChEBI" id="CHEBI:29950"/>
        <dbReference type="ChEBI" id="CHEBI:82612"/>
        <dbReference type="ChEBI" id="CHEBI:137386"/>
        <dbReference type="ChEBI" id="CHEBI:137387"/>
        <dbReference type="EC" id="2.1.1.63"/>
    </reaction>
</comment>
<evidence type="ECO:0000256" key="7">
    <source>
        <dbReference type="ARBA" id="ARBA00049348"/>
    </source>
</evidence>
<evidence type="ECO:0000256" key="1">
    <source>
        <dbReference type="ARBA" id="ARBA00001286"/>
    </source>
</evidence>
<gene>
    <name evidence="11" type="ORF">HCJ96_12425</name>
</gene>
<dbReference type="NCBIfam" id="TIGR00589">
    <property type="entry name" value="ogt"/>
    <property type="match status" value="1"/>
</dbReference>
<evidence type="ECO:0000256" key="2">
    <source>
        <dbReference type="ARBA" id="ARBA00022490"/>
    </source>
</evidence>
<dbReference type="Pfam" id="PF02870">
    <property type="entry name" value="Methyltransf_1N"/>
    <property type="match status" value="1"/>
</dbReference>
<dbReference type="InterPro" id="IPR036217">
    <property type="entry name" value="MethylDNA_cys_MeTrfase_DNAb"/>
</dbReference>
<dbReference type="PROSITE" id="PS00374">
    <property type="entry name" value="MGMT"/>
    <property type="match status" value="1"/>
</dbReference>
<dbReference type="Proteomes" id="UP000709336">
    <property type="component" value="Unassembled WGS sequence"/>
</dbReference>
<comment type="miscellaneous">
    <text evidence="8">This enzyme catalyzes only one turnover and therefore is not strictly catalytic. According to one definition, an enzyme is a biocatalyst that acts repeatedly and over many reaction cycles.</text>
</comment>
<feature type="active site" description="Nucleophile; methyl group acceptor" evidence="8">
    <location>
        <position position="122"/>
    </location>
</feature>
<dbReference type="HAMAP" id="MF_00772">
    <property type="entry name" value="OGT"/>
    <property type="match status" value="1"/>
</dbReference>
<organism evidence="11 12">
    <name type="scientific">Alteromonas ponticola</name>
    <dbReference type="NCBI Taxonomy" id="2720613"/>
    <lineage>
        <taxon>Bacteria</taxon>
        <taxon>Pseudomonadati</taxon>
        <taxon>Pseudomonadota</taxon>
        <taxon>Gammaproteobacteria</taxon>
        <taxon>Alteromonadales</taxon>
        <taxon>Alteromonadaceae</taxon>
        <taxon>Alteromonas/Salinimonas group</taxon>
        <taxon>Alteromonas</taxon>
    </lineage>
</organism>
<evidence type="ECO:0000313" key="11">
    <source>
        <dbReference type="EMBL" id="NMH60834.1"/>
    </source>
</evidence>
<dbReference type="InterPro" id="IPR036388">
    <property type="entry name" value="WH-like_DNA-bd_sf"/>
</dbReference>
<keyword evidence="6 8" id="KW-0234">DNA repair</keyword>